<organism evidence="1">
    <name type="scientific">Anguilla anguilla</name>
    <name type="common">European freshwater eel</name>
    <name type="synonym">Muraena anguilla</name>
    <dbReference type="NCBI Taxonomy" id="7936"/>
    <lineage>
        <taxon>Eukaryota</taxon>
        <taxon>Metazoa</taxon>
        <taxon>Chordata</taxon>
        <taxon>Craniata</taxon>
        <taxon>Vertebrata</taxon>
        <taxon>Euteleostomi</taxon>
        <taxon>Actinopterygii</taxon>
        <taxon>Neopterygii</taxon>
        <taxon>Teleostei</taxon>
        <taxon>Anguilliformes</taxon>
        <taxon>Anguillidae</taxon>
        <taxon>Anguilla</taxon>
    </lineage>
</organism>
<sequence length="21" mass="2309">MISITISNLFLKTPRVSVSTT</sequence>
<dbReference type="AlphaFoldDB" id="A0A0E9VEL9"/>
<protein>
    <submittedName>
        <fullName evidence="1">Uncharacterized protein</fullName>
    </submittedName>
</protein>
<proteinExistence type="predicted"/>
<accession>A0A0E9VEL9</accession>
<name>A0A0E9VEL9_ANGAN</name>
<reference evidence="1" key="1">
    <citation type="submission" date="2014-11" db="EMBL/GenBank/DDBJ databases">
        <authorList>
            <person name="Amaro Gonzalez C."/>
        </authorList>
    </citation>
    <scope>NUCLEOTIDE SEQUENCE</scope>
</reference>
<reference evidence="1" key="2">
    <citation type="journal article" date="2015" name="Fish Shellfish Immunol.">
        <title>Early steps in the European eel (Anguilla anguilla)-Vibrio vulnificus interaction in the gills: Role of the RtxA13 toxin.</title>
        <authorList>
            <person name="Callol A."/>
            <person name="Pajuelo D."/>
            <person name="Ebbesson L."/>
            <person name="Teles M."/>
            <person name="MacKenzie S."/>
            <person name="Amaro C."/>
        </authorList>
    </citation>
    <scope>NUCLEOTIDE SEQUENCE</scope>
</reference>
<dbReference type="EMBL" id="GBXM01032929">
    <property type="protein sequence ID" value="JAH75648.1"/>
    <property type="molecule type" value="Transcribed_RNA"/>
</dbReference>
<evidence type="ECO:0000313" key="1">
    <source>
        <dbReference type="EMBL" id="JAH75648.1"/>
    </source>
</evidence>